<dbReference type="GO" id="GO:0005886">
    <property type="term" value="C:plasma membrane"/>
    <property type="evidence" value="ECO:0007669"/>
    <property type="project" value="TreeGrafter"/>
</dbReference>
<evidence type="ECO:0000256" key="5">
    <source>
        <dbReference type="ARBA" id="ARBA00023053"/>
    </source>
</evidence>
<dbReference type="Pfam" id="PF00999">
    <property type="entry name" value="Na_H_Exchanger"/>
    <property type="match status" value="1"/>
</dbReference>
<dbReference type="GO" id="GO:0051453">
    <property type="term" value="P:regulation of intracellular pH"/>
    <property type="evidence" value="ECO:0007669"/>
    <property type="project" value="TreeGrafter"/>
</dbReference>
<feature type="transmembrane region" description="Helical" evidence="9">
    <location>
        <begin position="93"/>
        <end position="115"/>
    </location>
</feature>
<dbReference type="PANTHER" id="PTHR10110">
    <property type="entry name" value="SODIUM/HYDROGEN EXCHANGER"/>
    <property type="match status" value="1"/>
</dbReference>
<dbReference type="PANTHER" id="PTHR10110:SF187">
    <property type="entry name" value="SODIUM_HYDROGEN EXCHANGER"/>
    <property type="match status" value="1"/>
</dbReference>
<evidence type="ECO:0000313" key="13">
    <source>
        <dbReference type="Proteomes" id="UP000332933"/>
    </source>
</evidence>
<keyword evidence="8" id="KW-0739">Sodium transport</keyword>
<feature type="transmembrane region" description="Helical" evidence="9">
    <location>
        <begin position="63"/>
        <end position="81"/>
    </location>
</feature>
<evidence type="ECO:0000256" key="1">
    <source>
        <dbReference type="ARBA" id="ARBA00004141"/>
    </source>
</evidence>
<keyword evidence="2" id="KW-0813">Transport</keyword>
<dbReference type="InterPro" id="IPR018422">
    <property type="entry name" value="Cation/H_exchanger_CPA1"/>
</dbReference>
<evidence type="ECO:0000256" key="3">
    <source>
        <dbReference type="ARBA" id="ARBA00022692"/>
    </source>
</evidence>
<evidence type="ECO:0000256" key="2">
    <source>
        <dbReference type="ARBA" id="ARBA00022448"/>
    </source>
</evidence>
<feature type="transmembrane region" description="Helical" evidence="9">
    <location>
        <begin position="333"/>
        <end position="356"/>
    </location>
</feature>
<dbReference type="InterPro" id="IPR006153">
    <property type="entry name" value="Cation/H_exchanger_TM"/>
</dbReference>
<evidence type="ECO:0000313" key="11">
    <source>
        <dbReference type="EMBL" id="KAF0698958.1"/>
    </source>
</evidence>
<dbReference type="Proteomes" id="UP000332933">
    <property type="component" value="Unassembled WGS sequence"/>
</dbReference>
<feature type="transmembrane region" description="Helical" evidence="9">
    <location>
        <begin position="294"/>
        <end position="313"/>
    </location>
</feature>
<feature type="transmembrane region" description="Helical" evidence="9">
    <location>
        <begin position="34"/>
        <end position="51"/>
    </location>
</feature>
<dbReference type="AlphaFoldDB" id="A0A485KRD4"/>
<keyword evidence="6" id="KW-0406">Ion transport</keyword>
<dbReference type="EMBL" id="VJMH01005208">
    <property type="protein sequence ID" value="KAF0698958.1"/>
    <property type="molecule type" value="Genomic_DNA"/>
</dbReference>
<feature type="transmembrane region" description="Helical" evidence="9">
    <location>
        <begin position="368"/>
        <end position="388"/>
    </location>
</feature>
<dbReference type="Gene3D" id="6.10.140.1330">
    <property type="match status" value="1"/>
</dbReference>
<comment type="subcellular location">
    <subcellularLocation>
        <location evidence="1">Membrane</location>
        <topology evidence="1">Multi-pass membrane protein</topology>
    </subcellularLocation>
</comment>
<organism evidence="12 13">
    <name type="scientific">Aphanomyces stellatus</name>
    <dbReference type="NCBI Taxonomy" id="120398"/>
    <lineage>
        <taxon>Eukaryota</taxon>
        <taxon>Sar</taxon>
        <taxon>Stramenopiles</taxon>
        <taxon>Oomycota</taxon>
        <taxon>Saprolegniomycetes</taxon>
        <taxon>Saprolegniales</taxon>
        <taxon>Verrucalvaceae</taxon>
        <taxon>Aphanomyces</taxon>
    </lineage>
</organism>
<reference evidence="11" key="2">
    <citation type="submission" date="2019-06" db="EMBL/GenBank/DDBJ databases">
        <title>Genomics analysis of Aphanomyces spp. identifies a new class of oomycete effector associated with host adaptation.</title>
        <authorList>
            <person name="Gaulin E."/>
        </authorList>
    </citation>
    <scope>NUCLEOTIDE SEQUENCE</scope>
    <source>
        <strain evidence="11">CBS 578.67</strain>
    </source>
</reference>
<dbReference type="GO" id="GO:0098719">
    <property type="term" value="P:sodium ion import across plasma membrane"/>
    <property type="evidence" value="ECO:0007669"/>
    <property type="project" value="TreeGrafter"/>
</dbReference>
<dbReference type="EMBL" id="CAADRA010005229">
    <property type="protein sequence ID" value="VFT87323.1"/>
    <property type="molecule type" value="Genomic_DNA"/>
</dbReference>
<keyword evidence="13" id="KW-1185">Reference proteome</keyword>
<evidence type="ECO:0000256" key="7">
    <source>
        <dbReference type="ARBA" id="ARBA00023136"/>
    </source>
</evidence>
<evidence type="ECO:0000259" key="10">
    <source>
        <dbReference type="Pfam" id="PF00999"/>
    </source>
</evidence>
<feature type="domain" description="Cation/H+ exchanger transmembrane" evidence="10">
    <location>
        <begin position="20"/>
        <end position="426"/>
    </location>
</feature>
<sequence length="519" mass="55576">MHGSILILIGLLALLVLVSLALDSYRCTLLSKSGLALLFGGLVGFGIASHAPDVAVHLNFDHSFFFDVLLPPIIYEAGFSVERTTFFRNFGAILTTAIWGTLVSACVTGLVLYAASAHACIPPLDWTETFLFGALLSAVDPVATLACFQKVSVPPVLFNIVFGESVLNDAVAIALYKALLSVARAGGGMSVAILMLVVVQTFGILVGSICVSLLMTLAGASLFVGIPALRAYPVYEILLCTCVSLSTYFAAELCALSGIVALFFSGILTAHYHYHVMSPVAQVAVHHVLQTSAFVCDTLVYVYVGLATAIVLHDTSPQSPLQLHDVSWPLVGWTTFSLLVGRFLNIFPLVGLTNHWHCNQDVITPRMMLVMWLAGLRGAVAVALVTDWPYVRASDGVDNKSLMVTTTLFIVIGSTWIVGGLTAPLLHVCGLITAAPSSTVPDRSVPPAARRMSTLDDSPTTSRCAMFRITLASMWLSFDELYMKPIFGGKPTRRAKGKIADDAGRASLLERDVAATEHR</sequence>
<feature type="transmembrane region" description="Helical" evidence="9">
    <location>
        <begin position="408"/>
        <end position="434"/>
    </location>
</feature>
<evidence type="ECO:0000256" key="9">
    <source>
        <dbReference type="SAM" id="Phobius"/>
    </source>
</evidence>
<evidence type="ECO:0000313" key="12">
    <source>
        <dbReference type="EMBL" id="VFT87323.1"/>
    </source>
</evidence>
<keyword evidence="7 9" id="KW-0472">Membrane</keyword>
<dbReference type="GO" id="GO:0015385">
    <property type="term" value="F:sodium:proton antiporter activity"/>
    <property type="evidence" value="ECO:0007669"/>
    <property type="project" value="InterPro"/>
</dbReference>
<evidence type="ECO:0000256" key="6">
    <source>
        <dbReference type="ARBA" id="ARBA00023065"/>
    </source>
</evidence>
<name>A0A485KRD4_9STRA</name>
<dbReference type="GO" id="GO:0015386">
    <property type="term" value="F:potassium:proton antiporter activity"/>
    <property type="evidence" value="ECO:0007669"/>
    <property type="project" value="TreeGrafter"/>
</dbReference>
<proteinExistence type="predicted"/>
<protein>
    <submittedName>
        <fullName evidence="12">Aste57867_10449 protein</fullName>
    </submittedName>
</protein>
<keyword evidence="5" id="KW-0915">Sodium</keyword>
<accession>A0A485KRD4</accession>
<feature type="transmembrane region" description="Helical" evidence="9">
    <location>
        <begin position="255"/>
        <end position="274"/>
    </location>
</feature>
<keyword evidence="3 9" id="KW-0812">Transmembrane</keyword>
<dbReference type="InterPro" id="IPR004709">
    <property type="entry name" value="NaH_exchanger"/>
</dbReference>
<evidence type="ECO:0000256" key="4">
    <source>
        <dbReference type="ARBA" id="ARBA00022989"/>
    </source>
</evidence>
<evidence type="ECO:0000256" key="8">
    <source>
        <dbReference type="ARBA" id="ARBA00023201"/>
    </source>
</evidence>
<keyword evidence="4 9" id="KW-1133">Transmembrane helix</keyword>
<feature type="transmembrane region" description="Helical" evidence="9">
    <location>
        <begin position="6"/>
        <end position="22"/>
    </location>
</feature>
<dbReference type="OrthoDB" id="196264at2759"/>
<feature type="transmembrane region" description="Helical" evidence="9">
    <location>
        <begin position="191"/>
        <end position="224"/>
    </location>
</feature>
<dbReference type="PRINTS" id="PR01084">
    <property type="entry name" value="NAHEXCHNGR"/>
</dbReference>
<reference evidence="12 13" key="1">
    <citation type="submission" date="2019-03" db="EMBL/GenBank/DDBJ databases">
        <authorList>
            <person name="Gaulin E."/>
            <person name="Dumas B."/>
        </authorList>
    </citation>
    <scope>NUCLEOTIDE SEQUENCE [LARGE SCALE GENOMIC DNA]</scope>
    <source>
        <strain evidence="12">CBS 568.67</strain>
    </source>
</reference>
<gene>
    <name evidence="12" type="primary">Aste57867_10449</name>
    <name evidence="11" type="ORF">As57867_010409</name>
    <name evidence="12" type="ORF">ASTE57867_10449</name>
</gene>